<evidence type="ECO:0000259" key="1">
    <source>
        <dbReference type="PROSITE" id="PS50053"/>
    </source>
</evidence>
<dbReference type="CDD" id="cd17039">
    <property type="entry name" value="Ubl_ubiquitin_like"/>
    <property type="match status" value="1"/>
</dbReference>
<keyword evidence="3" id="KW-1185">Reference proteome</keyword>
<dbReference type="PROSITE" id="PS50053">
    <property type="entry name" value="UBIQUITIN_2"/>
    <property type="match status" value="1"/>
</dbReference>
<dbReference type="PANTHER" id="PTHR36649">
    <property type="entry name" value="UBIQUITIN-LIKE DOMAIN-CONTAINING PROTEIN"/>
    <property type="match status" value="1"/>
</dbReference>
<sequence>MSMFEADLELISAGFTAVLGYQVVPPSRGHGLPKLSVQELLKCTYVPRSMEGIDTGEVFDINVKCINGWQITIQVTYDHTIANIKADIEINHDIPARDIRLMFDGSAVEDHQSVRDIGIPKGGRLFLMLRLRGGCPEFQLDPDLLDPPYDYDFTYVREDGNVYCRGGKEYKRPYGWKRIALKVLGKYEDDTWLGPDGIRTQGALGEWPVSYHGTDIQAARSIIASGYRPGPWWFILGKAIYSSPSLDMVEQHYAKSFEHGGNTYKIALQNRINPSPGHFEAVPAAKTWTGAEHWLSPKHDTEKNIHDIRPYGLLFKNIGSYCNLQ</sequence>
<dbReference type="EnsemblMetazoa" id="XM_021052535.2">
    <property type="protein sequence ID" value="XP_020908194.1"/>
    <property type="gene ID" value="LOC110246217"/>
</dbReference>
<dbReference type="SMART" id="SM00213">
    <property type="entry name" value="UBQ"/>
    <property type="match status" value="1"/>
</dbReference>
<dbReference type="OrthoDB" id="428577at2759"/>
<dbReference type="Gene3D" id="3.10.20.90">
    <property type="entry name" value="Phosphatidylinositol 3-kinase Catalytic Subunit, Chain A, domain 1"/>
    <property type="match status" value="1"/>
</dbReference>
<name>A0A913XRQ9_EXADI</name>
<feature type="domain" description="Ubiquitin-like" evidence="1">
    <location>
        <begin position="59"/>
        <end position="134"/>
    </location>
</feature>
<accession>A0A913XRQ9</accession>
<protein>
    <recommendedName>
        <fullName evidence="1">Ubiquitin-like domain-containing protein</fullName>
    </recommendedName>
</protein>
<evidence type="ECO:0000313" key="3">
    <source>
        <dbReference type="Proteomes" id="UP000887567"/>
    </source>
</evidence>
<dbReference type="SUPFAM" id="SSF54236">
    <property type="entry name" value="Ubiquitin-like"/>
    <property type="match status" value="1"/>
</dbReference>
<dbReference type="RefSeq" id="XP_020908194.1">
    <property type="nucleotide sequence ID" value="XM_021052535.2"/>
</dbReference>
<evidence type="ECO:0000313" key="2">
    <source>
        <dbReference type="EnsemblMetazoa" id="XP_020908194.1"/>
    </source>
</evidence>
<dbReference type="InterPro" id="IPR000626">
    <property type="entry name" value="Ubiquitin-like_dom"/>
</dbReference>
<dbReference type="PANTHER" id="PTHR36649:SF28">
    <property type="entry name" value="UBIQUITIN-LIKE DOMAIN-CONTAINING PROTEIN"/>
    <property type="match status" value="1"/>
</dbReference>
<dbReference type="OMA" id="FADSICK"/>
<dbReference type="PRINTS" id="PR00348">
    <property type="entry name" value="UBIQUITIN"/>
</dbReference>
<organism evidence="2 3">
    <name type="scientific">Exaiptasia diaphana</name>
    <name type="common">Tropical sea anemone</name>
    <name type="synonym">Aiptasia pulchella</name>
    <dbReference type="NCBI Taxonomy" id="2652724"/>
    <lineage>
        <taxon>Eukaryota</taxon>
        <taxon>Metazoa</taxon>
        <taxon>Cnidaria</taxon>
        <taxon>Anthozoa</taxon>
        <taxon>Hexacorallia</taxon>
        <taxon>Actiniaria</taxon>
        <taxon>Aiptasiidae</taxon>
        <taxon>Exaiptasia</taxon>
    </lineage>
</organism>
<dbReference type="Pfam" id="PF00240">
    <property type="entry name" value="ubiquitin"/>
    <property type="match status" value="1"/>
</dbReference>
<proteinExistence type="predicted"/>
<dbReference type="GeneID" id="110246217"/>
<reference evidence="2" key="1">
    <citation type="submission" date="2022-11" db="UniProtKB">
        <authorList>
            <consortium name="EnsemblMetazoa"/>
        </authorList>
    </citation>
    <scope>IDENTIFICATION</scope>
</reference>
<dbReference type="AlphaFoldDB" id="A0A913XRQ9"/>
<dbReference type="Proteomes" id="UP000887567">
    <property type="component" value="Unplaced"/>
</dbReference>
<dbReference type="InterPro" id="IPR029071">
    <property type="entry name" value="Ubiquitin-like_domsf"/>
</dbReference>
<dbReference type="KEGG" id="epa:110246217"/>
<dbReference type="InterPro" id="IPR019956">
    <property type="entry name" value="Ubiquitin_dom"/>
</dbReference>